<dbReference type="PIRSF" id="PIRSF038984">
    <property type="entry name" value="FAD_binding_protein"/>
    <property type="match status" value="1"/>
</dbReference>
<dbReference type="Gene3D" id="3.50.50.60">
    <property type="entry name" value="FAD/NAD(P)-binding domain"/>
    <property type="match status" value="2"/>
</dbReference>
<dbReference type="PANTHER" id="PTHR43106">
    <property type="entry name" value="DEHYDROGENASE-RELATED"/>
    <property type="match status" value="1"/>
</dbReference>
<accession>A0A832A5A0</accession>
<dbReference type="PANTHER" id="PTHR43106:SF1">
    <property type="entry name" value="DEHYDROGENASE-RELATED"/>
    <property type="match status" value="1"/>
</dbReference>
<evidence type="ECO:0000259" key="4">
    <source>
        <dbReference type="Pfam" id="PF21688"/>
    </source>
</evidence>
<dbReference type="PRINTS" id="PR00368">
    <property type="entry name" value="FADPNR"/>
</dbReference>
<dbReference type="InterPro" id="IPR003953">
    <property type="entry name" value="FAD-dep_OxRdtase_2_FAD-bd"/>
</dbReference>
<dbReference type="Pfam" id="PF21688">
    <property type="entry name" value="FAD-depend_C"/>
    <property type="match status" value="1"/>
</dbReference>
<evidence type="ECO:0000256" key="1">
    <source>
        <dbReference type="ARBA" id="ARBA00022630"/>
    </source>
</evidence>
<gene>
    <name evidence="5" type="ORF">ENS06_04205</name>
</gene>
<dbReference type="Pfam" id="PF00890">
    <property type="entry name" value="FAD_binding_2"/>
    <property type="match status" value="1"/>
</dbReference>
<dbReference type="GO" id="GO:0016491">
    <property type="term" value="F:oxidoreductase activity"/>
    <property type="evidence" value="ECO:0007669"/>
    <property type="project" value="UniProtKB-KW"/>
</dbReference>
<keyword evidence="2" id="KW-0560">Oxidoreductase</keyword>
<sequence length="451" mass="48859">MDYTVVIIGAGPAGIFAALTLAEAGLSPILLVEQGKDLIERKRHGANDMLCGWGGAGAFSDGKLTLSPEVGGFLGDLVGTAALKDLLAEADGIYVRFGAPDRLYGGMTPEMEALADRARLADLELIPMTIRHIGTENCLVVLERLKEALGRSVEIRTSCQAVKILADEGAVRAVELSDGRVVRCRYVIAAPGRSGAPWMKEQARRLGLPSQASPVDIGVRVELPAVVFKEITDITYESKLVYYTKTFDDKVRTFCMNPYGEVVQERNGSMITVNGHSYAGKKTANTNFALLVSSAFTEPFDDPIAYGRYIARLANLLGKGVIVQRLGDLMAGRRSTRERLARCLTRPTLHEAVPGDLSYVFPYRHLLGIVEMLHALDKIAPGTASRHTLLYGVEVKFYSHRIQLSQELETPVRNLFAAGDGAGITRGLLQASVSGMLAARAVLKRESGERA</sequence>
<evidence type="ECO:0000313" key="5">
    <source>
        <dbReference type="EMBL" id="HFK96515.1"/>
    </source>
</evidence>
<evidence type="ECO:0000259" key="3">
    <source>
        <dbReference type="Pfam" id="PF00890"/>
    </source>
</evidence>
<dbReference type="InterPro" id="IPR036188">
    <property type="entry name" value="FAD/NAD-bd_sf"/>
</dbReference>
<keyword evidence="1" id="KW-0285">Flavoprotein</keyword>
<comment type="caution">
    <text evidence="5">The sequence shown here is derived from an EMBL/GenBank/DDBJ whole genome shotgun (WGS) entry which is preliminary data.</text>
</comment>
<proteinExistence type="predicted"/>
<dbReference type="InterPro" id="IPR049516">
    <property type="entry name" value="FAD-depend_C"/>
</dbReference>
<organism evidence="5">
    <name type="scientific">Desulfacinum infernum</name>
    <dbReference type="NCBI Taxonomy" id="35837"/>
    <lineage>
        <taxon>Bacteria</taxon>
        <taxon>Pseudomonadati</taxon>
        <taxon>Thermodesulfobacteriota</taxon>
        <taxon>Syntrophobacteria</taxon>
        <taxon>Syntrophobacterales</taxon>
        <taxon>Syntrophobacteraceae</taxon>
        <taxon>Desulfacinum</taxon>
    </lineage>
</organism>
<dbReference type="SUPFAM" id="SSF51905">
    <property type="entry name" value="FAD/NAD(P)-binding domain"/>
    <property type="match status" value="1"/>
</dbReference>
<name>A0A832A5A0_9BACT</name>
<feature type="domain" description="FAD-dependent oxidoreductase 2 FAD-binding" evidence="3">
    <location>
        <begin position="5"/>
        <end position="36"/>
    </location>
</feature>
<dbReference type="InterPro" id="IPR028348">
    <property type="entry name" value="FAD-binding_protein"/>
</dbReference>
<feature type="domain" description="FAD-dependent protein C-terminal" evidence="4">
    <location>
        <begin position="239"/>
        <end position="395"/>
    </location>
</feature>
<protein>
    <submittedName>
        <fullName evidence="5">FAD-binding protein</fullName>
    </submittedName>
</protein>
<evidence type="ECO:0000256" key="2">
    <source>
        <dbReference type="ARBA" id="ARBA00023002"/>
    </source>
</evidence>
<reference evidence="5" key="1">
    <citation type="journal article" date="2020" name="mSystems">
        <title>Genome- and Community-Level Interaction Insights into Carbon Utilization and Element Cycling Functions of Hydrothermarchaeota in Hydrothermal Sediment.</title>
        <authorList>
            <person name="Zhou Z."/>
            <person name="Liu Y."/>
            <person name="Xu W."/>
            <person name="Pan J."/>
            <person name="Luo Z.H."/>
            <person name="Li M."/>
        </authorList>
    </citation>
    <scope>NUCLEOTIDE SEQUENCE [LARGE SCALE GENOMIC DNA]</scope>
    <source>
        <strain evidence="5">SpSt-456</strain>
    </source>
</reference>
<dbReference type="AlphaFoldDB" id="A0A832A5A0"/>
<dbReference type="EMBL" id="DSTK01000013">
    <property type="protein sequence ID" value="HFK96515.1"/>
    <property type="molecule type" value="Genomic_DNA"/>
</dbReference>